<dbReference type="AlphaFoldDB" id="A0AAE0FQU8"/>
<protein>
    <submittedName>
        <fullName evidence="2">Uncharacterized protein</fullName>
    </submittedName>
</protein>
<comment type="caution">
    <text evidence="2">The sequence shown here is derived from an EMBL/GenBank/DDBJ whole genome shotgun (WGS) entry which is preliminary data.</text>
</comment>
<evidence type="ECO:0000313" key="3">
    <source>
        <dbReference type="Proteomes" id="UP001190700"/>
    </source>
</evidence>
<sequence>MLEQVGCTFVYTHTGAETLPITAPEGPPLKRPQKAAPKEEPSKKQKAEQGSWEYYDSGSWKYYSAAGNTHLDAALAQGSPELEEEFPGHAPKKSTQRRIRLGFASSPRFFLVKLAFFKQLNTI</sequence>
<dbReference type="Proteomes" id="UP001190700">
    <property type="component" value="Unassembled WGS sequence"/>
</dbReference>
<feature type="compositionally biased region" description="Basic and acidic residues" evidence="1">
    <location>
        <begin position="36"/>
        <end position="47"/>
    </location>
</feature>
<evidence type="ECO:0000256" key="1">
    <source>
        <dbReference type="SAM" id="MobiDB-lite"/>
    </source>
</evidence>
<dbReference type="InterPro" id="IPR037197">
    <property type="entry name" value="WWE_dom_sf"/>
</dbReference>
<name>A0AAE0FQU8_9CHLO</name>
<keyword evidence="3" id="KW-1185">Reference proteome</keyword>
<proteinExistence type="predicted"/>
<dbReference type="EMBL" id="LGRX02015385">
    <property type="protein sequence ID" value="KAK3263496.1"/>
    <property type="molecule type" value="Genomic_DNA"/>
</dbReference>
<evidence type="ECO:0000313" key="2">
    <source>
        <dbReference type="EMBL" id="KAK3263496.1"/>
    </source>
</evidence>
<dbReference type="SUPFAM" id="SSF117839">
    <property type="entry name" value="WWE domain"/>
    <property type="match status" value="1"/>
</dbReference>
<gene>
    <name evidence="2" type="ORF">CYMTET_27699</name>
</gene>
<reference evidence="2 3" key="1">
    <citation type="journal article" date="2015" name="Genome Biol. Evol.">
        <title>Comparative Genomics of a Bacterivorous Green Alga Reveals Evolutionary Causalities and Consequences of Phago-Mixotrophic Mode of Nutrition.</title>
        <authorList>
            <person name="Burns J.A."/>
            <person name="Paasch A."/>
            <person name="Narechania A."/>
            <person name="Kim E."/>
        </authorList>
    </citation>
    <scope>NUCLEOTIDE SEQUENCE [LARGE SCALE GENOMIC DNA]</scope>
    <source>
        <strain evidence="2 3">PLY_AMNH</strain>
    </source>
</reference>
<feature type="region of interest" description="Disordered" evidence="1">
    <location>
        <begin position="17"/>
        <end position="51"/>
    </location>
</feature>
<organism evidence="2 3">
    <name type="scientific">Cymbomonas tetramitiformis</name>
    <dbReference type="NCBI Taxonomy" id="36881"/>
    <lineage>
        <taxon>Eukaryota</taxon>
        <taxon>Viridiplantae</taxon>
        <taxon>Chlorophyta</taxon>
        <taxon>Pyramimonadophyceae</taxon>
        <taxon>Pyramimonadales</taxon>
        <taxon>Pyramimonadaceae</taxon>
        <taxon>Cymbomonas</taxon>
    </lineage>
</organism>
<accession>A0AAE0FQU8</accession>